<feature type="repeat" description="TPR" evidence="3">
    <location>
        <begin position="1529"/>
        <end position="1562"/>
    </location>
</feature>
<dbReference type="Gene3D" id="3.90.550.10">
    <property type="entry name" value="Spore Coat Polysaccharide Biosynthesis Protein SpsA, Chain A"/>
    <property type="match status" value="1"/>
</dbReference>
<feature type="region of interest" description="Disordered" evidence="4">
    <location>
        <begin position="1"/>
        <end position="34"/>
    </location>
</feature>
<dbReference type="SMART" id="SM00028">
    <property type="entry name" value="TPR"/>
    <property type="match status" value="3"/>
</dbReference>
<dbReference type="SUPFAM" id="SSF48452">
    <property type="entry name" value="TPR-like"/>
    <property type="match status" value="1"/>
</dbReference>
<evidence type="ECO:0000259" key="7">
    <source>
        <dbReference type="Pfam" id="PF13439"/>
    </source>
</evidence>
<dbReference type="Gene3D" id="1.25.40.10">
    <property type="entry name" value="Tetratricopeptide repeat domain"/>
    <property type="match status" value="1"/>
</dbReference>
<evidence type="ECO:0000256" key="3">
    <source>
        <dbReference type="PROSITE-ProRule" id="PRU00339"/>
    </source>
</evidence>
<dbReference type="PROSITE" id="PS50005">
    <property type="entry name" value="TPR"/>
    <property type="match status" value="2"/>
</dbReference>
<dbReference type="PANTHER" id="PTHR46656:SF3">
    <property type="entry name" value="PUTATIVE-RELATED"/>
    <property type="match status" value="1"/>
</dbReference>
<dbReference type="CDD" id="cd03801">
    <property type="entry name" value="GT4_PimA-like"/>
    <property type="match status" value="2"/>
</dbReference>
<dbReference type="InterPro" id="IPR029044">
    <property type="entry name" value="Nucleotide-diphossugar_trans"/>
</dbReference>
<dbReference type="PANTHER" id="PTHR46656">
    <property type="entry name" value="PUTATIVE-RELATED"/>
    <property type="match status" value="1"/>
</dbReference>
<feature type="domain" description="Glycosyltransferase subfamily 4-like N-terminal" evidence="7">
    <location>
        <begin position="1176"/>
        <end position="1250"/>
    </location>
</feature>
<dbReference type="Pfam" id="PF13692">
    <property type="entry name" value="Glyco_trans_1_4"/>
    <property type="match status" value="1"/>
</dbReference>
<dbReference type="KEGG" id="kst:KSMBR1_1340"/>
<organism evidence="8 9">
    <name type="scientific">Kuenenia stuttgartiensis</name>
    <dbReference type="NCBI Taxonomy" id="174633"/>
    <lineage>
        <taxon>Bacteria</taxon>
        <taxon>Pseudomonadati</taxon>
        <taxon>Planctomycetota</taxon>
        <taxon>Candidatus Brocadiia</taxon>
        <taxon>Candidatus Brocadiales</taxon>
        <taxon>Candidatus Brocadiaceae</taxon>
        <taxon>Candidatus Kuenenia</taxon>
    </lineage>
</organism>
<dbReference type="Pfam" id="PF07719">
    <property type="entry name" value="TPR_2"/>
    <property type="match status" value="1"/>
</dbReference>
<evidence type="ECO:0000313" key="8">
    <source>
        <dbReference type="EMBL" id="SOH03841.1"/>
    </source>
</evidence>
<dbReference type="Proteomes" id="UP000221734">
    <property type="component" value="Chromosome Kuenenia_stuttgartiensis_MBR1"/>
</dbReference>
<keyword evidence="9" id="KW-1185">Reference proteome</keyword>
<dbReference type="Gene3D" id="3.40.50.2000">
    <property type="entry name" value="Glycogen Phosphorylase B"/>
    <property type="match status" value="5"/>
</dbReference>
<feature type="domain" description="Glycosyl transferase family 1" evidence="5">
    <location>
        <begin position="1262"/>
        <end position="1399"/>
    </location>
</feature>
<dbReference type="SUPFAM" id="SSF53756">
    <property type="entry name" value="UDP-Glycosyltransferase/glycogen phosphorylase"/>
    <property type="match status" value="3"/>
</dbReference>
<dbReference type="CDD" id="cd04186">
    <property type="entry name" value="GT_2_like_c"/>
    <property type="match status" value="1"/>
</dbReference>
<evidence type="ECO:0000256" key="2">
    <source>
        <dbReference type="ARBA" id="ARBA00022803"/>
    </source>
</evidence>
<dbReference type="InterPro" id="IPR019734">
    <property type="entry name" value="TPR_rpt"/>
</dbReference>
<name>A0A2C9CDR7_KUEST</name>
<evidence type="ECO:0000256" key="4">
    <source>
        <dbReference type="SAM" id="MobiDB-lite"/>
    </source>
</evidence>
<reference evidence="9" key="1">
    <citation type="submission" date="2017-10" db="EMBL/GenBank/DDBJ databases">
        <authorList>
            <person name="Frank J."/>
        </authorList>
    </citation>
    <scope>NUCLEOTIDE SEQUENCE [LARGE SCALE GENOMIC DNA]</scope>
</reference>
<dbReference type="Pfam" id="PF00535">
    <property type="entry name" value="Glycos_transf_2"/>
    <property type="match status" value="1"/>
</dbReference>
<dbReference type="EMBL" id="LT934425">
    <property type="protein sequence ID" value="SOH03841.1"/>
    <property type="molecule type" value="Genomic_DNA"/>
</dbReference>
<dbReference type="Pfam" id="PF00534">
    <property type="entry name" value="Glycos_transf_1"/>
    <property type="match status" value="1"/>
</dbReference>
<dbReference type="PROSITE" id="PS50293">
    <property type="entry name" value="TPR_REGION"/>
    <property type="match status" value="1"/>
</dbReference>
<dbReference type="SUPFAM" id="SSF53448">
    <property type="entry name" value="Nucleotide-diphospho-sugar transferases"/>
    <property type="match status" value="1"/>
</dbReference>
<feature type="domain" description="Glycosyltransferase 2-like" evidence="6">
    <location>
        <begin position="42"/>
        <end position="213"/>
    </location>
</feature>
<dbReference type="InterPro" id="IPR011990">
    <property type="entry name" value="TPR-like_helical_dom_sf"/>
</dbReference>
<dbReference type="InterPro" id="IPR013105">
    <property type="entry name" value="TPR_2"/>
</dbReference>
<protein>
    <submittedName>
        <fullName evidence="8">Uncharacterized protein</fullName>
    </submittedName>
</protein>
<accession>A0A2C9CDR7</accession>
<dbReference type="Pfam" id="PF13439">
    <property type="entry name" value="Glyco_transf_4"/>
    <property type="match status" value="1"/>
</dbReference>
<evidence type="ECO:0000313" key="9">
    <source>
        <dbReference type="Proteomes" id="UP000221734"/>
    </source>
</evidence>
<sequence length="1611" mass="182851">MTNNNENKKVLMNSSSVSLHQNDKKSIRCHSPQGNKSGVISSIIIPVFNKVEYTKKCLEALFKNTPGDIYEIIVVDNASSDETPEFLKRMINKLEVITNQENMGFTSACNQGAKIAKGNYLVFLNNDTEPQPGWLESMVKLAESDSKIGIVGSKLVYPDGRLQEAGGIIFCDGSGSNFGRGGNPYEEGFNDACEVDYCSGACLLVRKELFENIGGMDHRYSPAYYEETDLCFAAREKGYTVMYAPNSVVIHHESITAGDDTSSGFKKYLEINRIKFVEKWKDALTLQDPPLRETGMRPVTADRKWLGRRHLRIWPFKSHEKRNGKVLIFLPHNPFPPRTGAHRRTLSIVEAFYSMNYDITLFATRIYPDNEWPEQLVSEMRKRRIQLFLYDGTASDKKYIEEKKALKKNFVESGIFIPPGLCHALSEVCRSFDPDVVWVNYSYYAGLVRNTAFSSRIKLIEVHDLVTLNRKMADALLVDFKNQNYEQIANIDYFSKRQLSADESEYKYYDLFDGTIALSVFERNCIKANTGQTKPFYIPMAYEPQRLNNTYSGSPLFAIGDNLFNMQGYAFFAMKILPRLLKNEPQFELQITGDGSKQIPSTTGIRSRGFVDDVSSLYLHTPFTICPLIGGTGQQIKIVESMAYGVPAIALANIAASSPIEHGVNGFIAANEDEFENYVMMLFRDRDLCRRMGEAARKKIEAAFSKTMLTGTIQNIITYLKAEKCMKRLNQFKSSFNEQFWNRNYERASTLLIRCAPAIGDALYLTAIVMEIKKRYPHIRIYLSGNHVVEAVFRGHQAVSAFVPDIVNKISVPKTDIIIDYNNVIANLPEYYNGIGLMDIMANIAGVRLGQRGIIYTITPEEREWAQKEVRTFSPSGGMLIGLHFTTDKDIKRSYPHGEKVISLLSRQFDGARFILFGKDPLAKENPLVYDCTSRQISLRNQIAISSHCNAFITIDSAFFHIGHNFCCKPTLLICGLTSPELLGNPATECFTPIRNEALPCLSCYWRTKCNIECMNNLLPEVIVDAFKKMMNDSPKKLKWQPSLETVEAGISPNEDYEQTIIRNLVSKKKPIRLVLDDPHRVLPEYVEEWNGVVIKRDSGKAAAGKPGIVWEGSQFVTHSLALINRELCLQLIRDGYEVSLLPYEPDQFGTEADPRFKALAECINKPLTGKIDIHVRHHWPPNLTPPQEGHWVIIQPWEFGSLPEEWVRVFSAQVDEMWVPSKYVRQVYIESGVPAERVVVIPNGINPERFHPDAKPYQLTTKKKFRFLFVGGTIYRKGIDLLLQAYLETFKDSDDVCLIIKDMGGNSFYAGQTFREEIERIRQAKGVPEVEYIEKILSEDEIVGLYTACNAFVHPYRGEGFGLPILEAMACGIPAIVTNGGACLDFCNENNSLLVQANKKISKEKRVGNRPTVDNLWFYEVDINDLKAKMRYAYEHPGEIRTLGKEISPDIRNNWTWEMSANKIKERIEYLRKVPVLRYTKDNLCRQTSSISGEMELLNKADGLFQKGAYQESIDAYKRAIEYHPVFFDAYNNLGLVYASIDKPDEAISILKKAIELNGKEASVFNNLGVLYYKKKMHGEARRCFEKALAIDAGYKEARQNLEKVAKLLS</sequence>
<dbReference type="InterPro" id="IPR001296">
    <property type="entry name" value="Glyco_trans_1"/>
</dbReference>
<proteinExistence type="predicted"/>
<dbReference type="GO" id="GO:0016757">
    <property type="term" value="F:glycosyltransferase activity"/>
    <property type="evidence" value="ECO:0007669"/>
    <property type="project" value="InterPro"/>
</dbReference>
<dbReference type="OrthoDB" id="2592041at2"/>
<evidence type="ECO:0000259" key="6">
    <source>
        <dbReference type="Pfam" id="PF00535"/>
    </source>
</evidence>
<feature type="repeat" description="TPR" evidence="3">
    <location>
        <begin position="1563"/>
        <end position="1596"/>
    </location>
</feature>
<keyword evidence="1" id="KW-0677">Repeat</keyword>
<gene>
    <name evidence="8" type="ORF">KSMBR1_1340</name>
</gene>
<dbReference type="InterPro" id="IPR001173">
    <property type="entry name" value="Glyco_trans_2-like"/>
</dbReference>
<dbReference type="Pfam" id="PF13414">
    <property type="entry name" value="TPR_11"/>
    <property type="match status" value="1"/>
</dbReference>
<evidence type="ECO:0000256" key="1">
    <source>
        <dbReference type="ARBA" id="ARBA00022737"/>
    </source>
</evidence>
<evidence type="ECO:0000259" key="5">
    <source>
        <dbReference type="Pfam" id="PF00534"/>
    </source>
</evidence>
<dbReference type="RefSeq" id="WP_099324605.1">
    <property type="nucleotide sequence ID" value="NZ_LT934425.1"/>
</dbReference>
<keyword evidence="2 3" id="KW-0802">TPR repeat</keyword>
<dbReference type="InterPro" id="IPR028098">
    <property type="entry name" value="Glyco_trans_4-like_N"/>
</dbReference>